<dbReference type="EMBL" id="RBUQ01000103">
    <property type="protein sequence ID" value="RMV39445.1"/>
    <property type="molecule type" value="Genomic_DNA"/>
</dbReference>
<accession>A0A0N0G8L1</accession>
<reference evidence="1 2" key="1">
    <citation type="submission" date="2018-08" db="EMBL/GenBank/DDBJ databases">
        <title>Recombination of ecologically and evolutionarily significant loci maintains genetic cohesion in the Pseudomonas syringae species complex.</title>
        <authorList>
            <person name="Dillon M."/>
            <person name="Thakur S."/>
            <person name="Almeida R.N.D."/>
            <person name="Weir B.S."/>
            <person name="Guttman D.S."/>
        </authorList>
    </citation>
    <scope>NUCLEOTIDE SEQUENCE [LARGE SCALE GENOMIC DNA]</scope>
    <source>
        <strain evidence="1 2">ICMP 11281</strain>
    </source>
</reference>
<evidence type="ECO:0000313" key="2">
    <source>
        <dbReference type="Proteomes" id="UP000271631"/>
    </source>
</evidence>
<dbReference type="AlphaFoldDB" id="A0A0N0G8L1"/>
<organism evidence="1 2">
    <name type="scientific">Pseudomonas syringae pv. maculicola</name>
    <dbReference type="NCBI Taxonomy" id="59511"/>
    <lineage>
        <taxon>Bacteria</taxon>
        <taxon>Pseudomonadati</taxon>
        <taxon>Pseudomonadota</taxon>
        <taxon>Gammaproteobacteria</taxon>
        <taxon>Pseudomonadales</taxon>
        <taxon>Pseudomonadaceae</taxon>
        <taxon>Pseudomonas</taxon>
    </lineage>
</organism>
<gene>
    <name evidence="1" type="ORF">ALP13_103887</name>
</gene>
<proteinExistence type="predicted"/>
<evidence type="ECO:0000313" key="1">
    <source>
        <dbReference type="EMBL" id="RMV39445.1"/>
    </source>
</evidence>
<comment type="caution">
    <text evidence="1">The sequence shown here is derived from an EMBL/GenBank/DDBJ whole genome shotgun (WGS) entry which is preliminary data.</text>
</comment>
<dbReference type="Proteomes" id="UP000271631">
    <property type="component" value="Unassembled WGS sequence"/>
</dbReference>
<name>A0A0N0G8L1_PSEYM</name>
<protein>
    <submittedName>
        <fullName evidence="1">Uncharacterized protein</fullName>
    </submittedName>
</protein>
<sequence>MFFDRVQIRSKLMSRHPAVDSLLEWDNQIGRHLLIAVNALPDSRLTRAAQASELRLTASEADYRFNRSFFCGHVCVPQ</sequence>